<comment type="caution">
    <text evidence="2">The sequence shown here is derived from an EMBL/GenBank/DDBJ whole genome shotgun (WGS) entry which is preliminary data.</text>
</comment>
<reference evidence="2 3" key="1">
    <citation type="submission" date="2019-11" db="EMBL/GenBank/DDBJ databases">
        <authorList>
            <person name="Jiang L.-Q."/>
        </authorList>
    </citation>
    <scope>NUCLEOTIDE SEQUENCE [LARGE SCALE GENOMIC DNA]</scope>
    <source>
        <strain evidence="2 3">YIM 132087</strain>
    </source>
</reference>
<evidence type="ECO:0000259" key="1">
    <source>
        <dbReference type="Pfam" id="PF01636"/>
    </source>
</evidence>
<protein>
    <submittedName>
        <fullName evidence="2">Phosphotransferase</fullName>
    </submittedName>
</protein>
<dbReference type="RefSeq" id="WP_154769653.1">
    <property type="nucleotide sequence ID" value="NZ_WLYK01000006.1"/>
</dbReference>
<proteinExistence type="predicted"/>
<dbReference type="SUPFAM" id="SSF56112">
    <property type="entry name" value="Protein kinase-like (PK-like)"/>
    <property type="match status" value="1"/>
</dbReference>
<dbReference type="Gene3D" id="3.90.1200.10">
    <property type="match status" value="1"/>
</dbReference>
<dbReference type="AlphaFoldDB" id="A0A7K1FNH6"/>
<gene>
    <name evidence="2" type="ORF">GIS00_17315</name>
</gene>
<dbReference type="PANTHER" id="PTHR21310:SF15">
    <property type="entry name" value="AMINOGLYCOSIDE PHOSPHOTRANSFERASE DOMAIN-CONTAINING PROTEIN"/>
    <property type="match status" value="1"/>
</dbReference>
<feature type="domain" description="Aminoglycoside phosphotransferase" evidence="1">
    <location>
        <begin position="25"/>
        <end position="252"/>
    </location>
</feature>
<name>A0A7K1FNH6_9ACTN</name>
<keyword evidence="3" id="KW-1185">Reference proteome</keyword>
<dbReference type="PANTHER" id="PTHR21310">
    <property type="entry name" value="AMINOGLYCOSIDE PHOSPHOTRANSFERASE-RELATED-RELATED"/>
    <property type="match status" value="1"/>
</dbReference>
<dbReference type="GO" id="GO:0016740">
    <property type="term" value="F:transferase activity"/>
    <property type="evidence" value="ECO:0007669"/>
    <property type="project" value="UniProtKB-KW"/>
</dbReference>
<dbReference type="EMBL" id="WLYK01000006">
    <property type="protein sequence ID" value="MTD15696.1"/>
    <property type="molecule type" value="Genomic_DNA"/>
</dbReference>
<evidence type="ECO:0000313" key="3">
    <source>
        <dbReference type="Proteomes" id="UP000460221"/>
    </source>
</evidence>
<dbReference type="Pfam" id="PF01636">
    <property type="entry name" value="APH"/>
    <property type="match status" value="1"/>
</dbReference>
<dbReference type="Gene3D" id="3.30.200.20">
    <property type="entry name" value="Phosphorylase Kinase, domain 1"/>
    <property type="match status" value="1"/>
</dbReference>
<organism evidence="2 3">
    <name type="scientific">Nakamurella alba</name>
    <dbReference type="NCBI Taxonomy" id="2665158"/>
    <lineage>
        <taxon>Bacteria</taxon>
        <taxon>Bacillati</taxon>
        <taxon>Actinomycetota</taxon>
        <taxon>Actinomycetes</taxon>
        <taxon>Nakamurellales</taxon>
        <taxon>Nakamurellaceae</taxon>
        <taxon>Nakamurella</taxon>
    </lineage>
</organism>
<sequence>MSTPGSDLAALAGRLLPGRDVRPVEVVEVGWDHRVLRAEVDGVPWIVRAHREAGDRAIAEREHRILQLVADRLPTAVPRWELFTVVDDVAVMGYPSLPGNPLGEEPRSDGDFVLRFPPPLPELLVDRLAATLARLHDIPAAEVGTVLGPPPDPQAFRRHRAQRVDELAAAVEVPGPVLDRWRADLARDELWTGTPVLMHGDVHPGHLMVSGDGELLGIIDWTDSGWGDPAEDFLDHRHALGADECHRLLARYRSLRSTPPDDALADRTAVLQSLGPVGTALWGLETGNDHLVRRARQRMDDQAHRLAAGLDPV</sequence>
<dbReference type="InterPro" id="IPR002575">
    <property type="entry name" value="Aminoglycoside_PTrfase"/>
</dbReference>
<dbReference type="InterPro" id="IPR011009">
    <property type="entry name" value="Kinase-like_dom_sf"/>
</dbReference>
<keyword evidence="2" id="KW-0808">Transferase</keyword>
<accession>A0A7K1FNH6</accession>
<dbReference type="Proteomes" id="UP000460221">
    <property type="component" value="Unassembled WGS sequence"/>
</dbReference>
<dbReference type="InterPro" id="IPR051678">
    <property type="entry name" value="AGP_Transferase"/>
</dbReference>
<evidence type="ECO:0000313" key="2">
    <source>
        <dbReference type="EMBL" id="MTD15696.1"/>
    </source>
</evidence>